<protein>
    <submittedName>
        <fullName evidence="2">Uncharacterized protein</fullName>
    </submittedName>
</protein>
<dbReference type="OrthoDB" id="3061698at2759"/>
<evidence type="ECO:0000256" key="1">
    <source>
        <dbReference type="SAM" id="MobiDB-lite"/>
    </source>
</evidence>
<accession>A0A8H5AZ20</accession>
<dbReference type="Proteomes" id="UP000541558">
    <property type="component" value="Unassembled WGS sequence"/>
</dbReference>
<comment type="caution">
    <text evidence="2">The sequence shown here is derived from an EMBL/GenBank/DDBJ whole genome shotgun (WGS) entry which is preliminary data.</text>
</comment>
<sequence length="480" mass="52479">MSAPAGDAALGDLDTNTDTRVTPPSKKRVAMGHFMTPVRQILFRLEWSKSTKKRKGKVLVKPPKKGVRESRSSRPLEASSTDAHPPTSDISATPRISHTHPVSSFPSREHDHDHDHPTSADESDSDIPPSSSPDHTHPPRTYPPPKRGRVAIQQHDPALDAIVVTTLPEYPFYTHEDLLRMSRAELLSVARALNARLPAHGQSQIPVDGSVLESVVRARIEVLVGILPPVPMAPKAVKCVPSLSVAMDVDGGMDRDGGGGMEEEEDDIPSPPTSPLAMKEKRMKGSHGAAAAAAARRLANRIVMSEEEGDNDDDGEDEGMDVTVCLSPRRFLEPLDEEDEEEEEEEEEEEFYEEDEEMSHLFDGHTVKRRRVSPDGAYARILAVERGRTVVAPPSTQRTLPLPFASPVGQRYKFSVPRKPVMRALLDAGDSRDEVAQDYSEKRYDPAGGATTTIVASDSIEVLFGGKAGLHKSFQSSLIS</sequence>
<feature type="compositionally biased region" description="Basic and acidic residues" evidence="1">
    <location>
        <begin position="107"/>
        <end position="119"/>
    </location>
</feature>
<feature type="region of interest" description="Disordered" evidence="1">
    <location>
        <begin position="1"/>
        <end position="148"/>
    </location>
</feature>
<reference evidence="2 3" key="1">
    <citation type="journal article" date="2020" name="ISME J.">
        <title>Uncovering the hidden diversity of litter-decomposition mechanisms in mushroom-forming fungi.</title>
        <authorList>
            <person name="Floudas D."/>
            <person name="Bentzer J."/>
            <person name="Ahren D."/>
            <person name="Johansson T."/>
            <person name="Persson P."/>
            <person name="Tunlid A."/>
        </authorList>
    </citation>
    <scope>NUCLEOTIDE SEQUENCE [LARGE SCALE GENOMIC DNA]</scope>
    <source>
        <strain evidence="2 3">CBS 175.51</strain>
    </source>
</reference>
<gene>
    <name evidence="2" type="ORF">D9611_010186</name>
</gene>
<evidence type="ECO:0000313" key="3">
    <source>
        <dbReference type="Proteomes" id="UP000541558"/>
    </source>
</evidence>
<feature type="compositionally biased region" description="Low complexity" evidence="1">
    <location>
        <begin position="1"/>
        <end position="14"/>
    </location>
</feature>
<feature type="compositionally biased region" description="Acidic residues" evidence="1">
    <location>
        <begin position="334"/>
        <end position="357"/>
    </location>
</feature>
<feature type="compositionally biased region" description="Polar residues" evidence="1">
    <location>
        <begin position="78"/>
        <end position="106"/>
    </location>
</feature>
<evidence type="ECO:0000313" key="2">
    <source>
        <dbReference type="EMBL" id="KAF5313641.1"/>
    </source>
</evidence>
<keyword evidence="3" id="KW-1185">Reference proteome</keyword>
<organism evidence="2 3">
    <name type="scientific">Ephemerocybe angulata</name>
    <dbReference type="NCBI Taxonomy" id="980116"/>
    <lineage>
        <taxon>Eukaryota</taxon>
        <taxon>Fungi</taxon>
        <taxon>Dikarya</taxon>
        <taxon>Basidiomycota</taxon>
        <taxon>Agaricomycotina</taxon>
        <taxon>Agaricomycetes</taxon>
        <taxon>Agaricomycetidae</taxon>
        <taxon>Agaricales</taxon>
        <taxon>Agaricineae</taxon>
        <taxon>Psathyrellaceae</taxon>
        <taxon>Ephemerocybe</taxon>
    </lineage>
</organism>
<dbReference type="EMBL" id="JAACJK010000223">
    <property type="protein sequence ID" value="KAF5313641.1"/>
    <property type="molecule type" value="Genomic_DNA"/>
</dbReference>
<feature type="region of interest" description="Disordered" evidence="1">
    <location>
        <begin position="254"/>
        <end position="278"/>
    </location>
</feature>
<feature type="compositionally biased region" description="Basic residues" evidence="1">
    <location>
        <begin position="50"/>
        <end position="65"/>
    </location>
</feature>
<proteinExistence type="predicted"/>
<feature type="region of interest" description="Disordered" evidence="1">
    <location>
        <begin position="333"/>
        <end position="359"/>
    </location>
</feature>
<dbReference type="AlphaFoldDB" id="A0A8H5AZ20"/>
<name>A0A8H5AZ20_9AGAR</name>